<evidence type="ECO:0000313" key="3">
    <source>
        <dbReference type="EMBL" id="RYQ97770.1"/>
    </source>
</evidence>
<feature type="repeat" description="PPR" evidence="2">
    <location>
        <begin position="145"/>
        <end position="175"/>
    </location>
</feature>
<accession>A0A444Y750</accession>
<dbReference type="Proteomes" id="UP000289738">
    <property type="component" value="Chromosome B08"/>
</dbReference>
<evidence type="ECO:0008006" key="5">
    <source>
        <dbReference type="Google" id="ProtNLM"/>
    </source>
</evidence>
<dbReference type="Pfam" id="PF01535">
    <property type="entry name" value="PPR"/>
    <property type="match status" value="2"/>
</dbReference>
<comment type="caution">
    <text evidence="3">The sequence shown here is derived from an EMBL/GenBank/DDBJ whole genome shotgun (WGS) entry which is preliminary data.</text>
</comment>
<evidence type="ECO:0000313" key="4">
    <source>
        <dbReference type="Proteomes" id="UP000289738"/>
    </source>
</evidence>
<dbReference type="Gramene" id="arahy.Tifrunner.gnm2.ann2.Ah18g078800.1">
    <property type="protein sequence ID" value="arahy.Tifrunner.gnm2.ann2.Ah18g078800.1-CDS-1"/>
    <property type="gene ID" value="arahy.Tifrunner.gnm2.ann2.Ah18g078800"/>
</dbReference>
<evidence type="ECO:0000256" key="2">
    <source>
        <dbReference type="PROSITE-ProRule" id="PRU00708"/>
    </source>
</evidence>
<dbReference type="InterPro" id="IPR002885">
    <property type="entry name" value="PPR_rpt"/>
</dbReference>
<dbReference type="NCBIfam" id="TIGR00756">
    <property type="entry name" value="PPR"/>
    <property type="match status" value="4"/>
</dbReference>
<protein>
    <recommendedName>
        <fullName evidence="5">Pentatricopeptide repeat-containing protein</fullName>
    </recommendedName>
</protein>
<dbReference type="AlphaFoldDB" id="A0A444Y750"/>
<dbReference type="OrthoDB" id="1731741at2759"/>
<dbReference type="PANTHER" id="PTHR47926:SF347">
    <property type="entry name" value="PENTATRICOPEPTIDE REPEAT-CONTAINING PROTEIN"/>
    <property type="match status" value="1"/>
</dbReference>
<dbReference type="Pfam" id="PF13041">
    <property type="entry name" value="PPR_2"/>
    <property type="match status" value="1"/>
</dbReference>
<dbReference type="PROSITE" id="PS51375">
    <property type="entry name" value="PPR"/>
    <property type="match status" value="2"/>
</dbReference>
<dbReference type="InterPro" id="IPR046960">
    <property type="entry name" value="PPR_At4g14850-like_plant"/>
</dbReference>
<dbReference type="Gene3D" id="1.25.40.10">
    <property type="entry name" value="Tetratricopeptide repeat domain"/>
    <property type="match status" value="2"/>
</dbReference>
<name>A0A444Y750_ARAHY</name>
<dbReference type="PANTHER" id="PTHR47926">
    <property type="entry name" value="PENTATRICOPEPTIDE REPEAT-CONTAINING PROTEIN"/>
    <property type="match status" value="1"/>
</dbReference>
<dbReference type="InterPro" id="IPR011990">
    <property type="entry name" value="TPR-like_helical_dom_sf"/>
</dbReference>
<dbReference type="GO" id="GO:0003723">
    <property type="term" value="F:RNA binding"/>
    <property type="evidence" value="ECO:0007669"/>
    <property type="project" value="InterPro"/>
</dbReference>
<keyword evidence="1" id="KW-0677">Repeat</keyword>
<dbReference type="SMR" id="A0A444Y750"/>
<dbReference type="FunFam" id="1.25.40.10:FF:000090">
    <property type="entry name" value="Pentatricopeptide repeat-containing protein, chloroplastic"/>
    <property type="match status" value="1"/>
</dbReference>
<keyword evidence="4" id="KW-1185">Reference proteome</keyword>
<sequence>MYKSQELKLVPLCATLLDACISSKNLKNLKRIHAVTITLGISSHDFIRTKLVSCYASCAQLHHANTIFSFANRKPTFLFNALIRAHSNLNNFAQSLSLFRFMVLSYKQFDRHTFPSVLKSCAGLSSLRLGKQVHGAVVVNGFSFDLANLNALISMYAKCGDLACARKVFDGMLERNVVIWTTMMAGYGMHGMFGEVFEMFDRMVEAGERPDGVSLTAVLSACSHGGFVEKGREYFEMMEVKFGIKPGLQHYTCMVDMLGRVGEVEEAERLILRMEVEPDEALWGALLGACRNHGKVEVAERIAERVCGREFSLASSV</sequence>
<feature type="repeat" description="PPR" evidence="2">
    <location>
        <begin position="176"/>
        <end position="210"/>
    </location>
</feature>
<organism evidence="3 4">
    <name type="scientific">Arachis hypogaea</name>
    <name type="common">Peanut</name>
    <dbReference type="NCBI Taxonomy" id="3818"/>
    <lineage>
        <taxon>Eukaryota</taxon>
        <taxon>Viridiplantae</taxon>
        <taxon>Streptophyta</taxon>
        <taxon>Embryophyta</taxon>
        <taxon>Tracheophyta</taxon>
        <taxon>Spermatophyta</taxon>
        <taxon>Magnoliopsida</taxon>
        <taxon>eudicotyledons</taxon>
        <taxon>Gunneridae</taxon>
        <taxon>Pentapetalae</taxon>
        <taxon>rosids</taxon>
        <taxon>fabids</taxon>
        <taxon>Fabales</taxon>
        <taxon>Fabaceae</taxon>
        <taxon>Papilionoideae</taxon>
        <taxon>50 kb inversion clade</taxon>
        <taxon>dalbergioids sensu lato</taxon>
        <taxon>Dalbergieae</taxon>
        <taxon>Pterocarpus clade</taxon>
        <taxon>Arachis</taxon>
    </lineage>
</organism>
<dbReference type="EMBL" id="SDMP01000018">
    <property type="protein sequence ID" value="RYQ97770.1"/>
    <property type="molecule type" value="Genomic_DNA"/>
</dbReference>
<reference evidence="3 4" key="1">
    <citation type="submission" date="2019-01" db="EMBL/GenBank/DDBJ databases">
        <title>Sequencing of cultivated peanut Arachis hypogaea provides insights into genome evolution and oil improvement.</title>
        <authorList>
            <person name="Chen X."/>
        </authorList>
    </citation>
    <scope>NUCLEOTIDE SEQUENCE [LARGE SCALE GENOMIC DNA]</scope>
    <source>
        <strain evidence="4">cv. Fuhuasheng</strain>
        <tissue evidence="3">Leaves</tissue>
    </source>
</reference>
<gene>
    <name evidence="3" type="ORF">Ahy_B08g093851</name>
</gene>
<evidence type="ECO:0000256" key="1">
    <source>
        <dbReference type="ARBA" id="ARBA00022737"/>
    </source>
</evidence>
<proteinExistence type="predicted"/>
<dbReference type="GO" id="GO:0009451">
    <property type="term" value="P:RNA modification"/>
    <property type="evidence" value="ECO:0007669"/>
    <property type="project" value="InterPro"/>
</dbReference>